<dbReference type="GO" id="GO:0020037">
    <property type="term" value="F:heme binding"/>
    <property type="evidence" value="ECO:0007669"/>
    <property type="project" value="InterPro"/>
</dbReference>
<feature type="chain" id="PRO_5018134479" evidence="5">
    <location>
        <begin position="21"/>
        <end position="133"/>
    </location>
</feature>
<accession>A0A3L9XZK9</accession>
<dbReference type="RefSeq" id="WP_121898086.1">
    <property type="nucleotide sequence ID" value="NZ_CP159473.1"/>
</dbReference>
<keyword evidence="5" id="KW-0732">Signal</keyword>
<dbReference type="GO" id="GO:0046872">
    <property type="term" value="F:metal ion binding"/>
    <property type="evidence" value="ECO:0007669"/>
    <property type="project" value="UniProtKB-KW"/>
</dbReference>
<evidence type="ECO:0000256" key="3">
    <source>
        <dbReference type="ARBA" id="ARBA00023004"/>
    </source>
</evidence>
<dbReference type="AlphaFoldDB" id="A0A3L9XZK9"/>
<evidence type="ECO:0000259" key="6">
    <source>
        <dbReference type="PROSITE" id="PS51007"/>
    </source>
</evidence>
<dbReference type="Gene3D" id="1.10.760.10">
    <property type="entry name" value="Cytochrome c-like domain"/>
    <property type="match status" value="1"/>
</dbReference>
<dbReference type="Proteomes" id="UP000281343">
    <property type="component" value="Unassembled WGS sequence"/>
</dbReference>
<dbReference type="InterPro" id="IPR009056">
    <property type="entry name" value="Cyt_c-like_dom"/>
</dbReference>
<reference evidence="7 8" key="1">
    <citation type="submission" date="2018-10" db="EMBL/GenBank/DDBJ databases">
        <authorList>
            <person name="Jung H.S."/>
            <person name="Jeon C.O."/>
        </authorList>
    </citation>
    <scope>NUCLEOTIDE SEQUENCE [LARGE SCALE GENOMIC DNA]</scope>
    <source>
        <strain evidence="7 8">MA-7-27</strain>
    </source>
</reference>
<keyword evidence="3 4" id="KW-0408">Iron</keyword>
<evidence type="ECO:0000256" key="4">
    <source>
        <dbReference type="PROSITE-ProRule" id="PRU00433"/>
    </source>
</evidence>
<organism evidence="7 8">
    <name type="scientific">Rhodophyticola porphyridii</name>
    <dbReference type="NCBI Taxonomy" id="1852017"/>
    <lineage>
        <taxon>Bacteria</taxon>
        <taxon>Pseudomonadati</taxon>
        <taxon>Pseudomonadota</taxon>
        <taxon>Alphaproteobacteria</taxon>
        <taxon>Rhodobacterales</taxon>
        <taxon>Roseobacteraceae</taxon>
        <taxon>Rhodophyticola</taxon>
    </lineage>
</organism>
<dbReference type="InterPro" id="IPR036909">
    <property type="entry name" value="Cyt_c-like_dom_sf"/>
</dbReference>
<evidence type="ECO:0000313" key="8">
    <source>
        <dbReference type="Proteomes" id="UP000281343"/>
    </source>
</evidence>
<name>A0A3L9XZK9_9RHOB</name>
<evidence type="ECO:0000256" key="1">
    <source>
        <dbReference type="ARBA" id="ARBA00022617"/>
    </source>
</evidence>
<proteinExistence type="predicted"/>
<sequence>MAVKALILTGALLLGLPALAQDVQRGERLYFQHCAVCHGEIAQGGGPMAEVLMVPPPDLTRIAERRDGVFPVIQIARLIDGRDPILTHGGDMPIFGFVFGEFNVVLRERGGGTLLTSREVVDLVGWLETVQVE</sequence>
<keyword evidence="2 4" id="KW-0479">Metal-binding</keyword>
<feature type="signal peptide" evidence="5">
    <location>
        <begin position="1"/>
        <end position="20"/>
    </location>
</feature>
<dbReference type="SUPFAM" id="SSF46626">
    <property type="entry name" value="Cytochrome c"/>
    <property type="match status" value="1"/>
</dbReference>
<keyword evidence="8" id="KW-1185">Reference proteome</keyword>
<dbReference type="PROSITE" id="PS51007">
    <property type="entry name" value="CYTC"/>
    <property type="match status" value="1"/>
</dbReference>
<protein>
    <submittedName>
        <fullName evidence="7">Cytochrome c</fullName>
    </submittedName>
</protein>
<dbReference type="GO" id="GO:0009055">
    <property type="term" value="F:electron transfer activity"/>
    <property type="evidence" value="ECO:0007669"/>
    <property type="project" value="InterPro"/>
</dbReference>
<gene>
    <name evidence="7" type="ORF">D9R08_10920</name>
</gene>
<dbReference type="Pfam" id="PF00034">
    <property type="entry name" value="Cytochrom_C"/>
    <property type="match status" value="1"/>
</dbReference>
<evidence type="ECO:0000313" key="7">
    <source>
        <dbReference type="EMBL" id="RMA41979.1"/>
    </source>
</evidence>
<dbReference type="OrthoDB" id="335174at2"/>
<dbReference type="EMBL" id="RCNT01000005">
    <property type="protein sequence ID" value="RMA41979.1"/>
    <property type="molecule type" value="Genomic_DNA"/>
</dbReference>
<comment type="caution">
    <text evidence="7">The sequence shown here is derived from an EMBL/GenBank/DDBJ whole genome shotgun (WGS) entry which is preliminary data.</text>
</comment>
<keyword evidence="1 4" id="KW-0349">Heme</keyword>
<evidence type="ECO:0000256" key="2">
    <source>
        <dbReference type="ARBA" id="ARBA00022723"/>
    </source>
</evidence>
<feature type="domain" description="Cytochrome c" evidence="6">
    <location>
        <begin position="21"/>
        <end position="131"/>
    </location>
</feature>
<evidence type="ECO:0000256" key="5">
    <source>
        <dbReference type="SAM" id="SignalP"/>
    </source>
</evidence>